<dbReference type="Proteomes" id="UP000248333">
    <property type="component" value="Unassembled WGS sequence"/>
</dbReference>
<dbReference type="RefSeq" id="WP_110563567.1">
    <property type="nucleotide sequence ID" value="NZ_PYBV01000013.1"/>
</dbReference>
<dbReference type="PRINTS" id="PR00420">
    <property type="entry name" value="RNGMNOXGNASE"/>
</dbReference>
<dbReference type="InterPro" id="IPR050641">
    <property type="entry name" value="RIFMO-like"/>
</dbReference>
<dbReference type="Pfam" id="PF01494">
    <property type="entry name" value="FAD_binding_3"/>
    <property type="match status" value="1"/>
</dbReference>
<dbReference type="InterPro" id="IPR036188">
    <property type="entry name" value="FAD/NAD-bd_sf"/>
</dbReference>
<feature type="domain" description="FAD-binding" evidence="5">
    <location>
        <begin position="11"/>
        <end position="350"/>
    </location>
</feature>
<keyword evidence="3" id="KW-0285">Flavoprotein</keyword>
<protein>
    <recommendedName>
        <fullName evidence="5">FAD-binding domain-containing protein</fullName>
    </recommendedName>
</protein>
<evidence type="ECO:0000256" key="4">
    <source>
        <dbReference type="ARBA" id="ARBA00022827"/>
    </source>
</evidence>
<evidence type="ECO:0000256" key="1">
    <source>
        <dbReference type="ARBA" id="ARBA00001974"/>
    </source>
</evidence>
<comment type="similarity">
    <text evidence="2">Belongs to the PheA/TfdB FAD monooxygenase family.</text>
</comment>
<dbReference type="EMBL" id="PYBV01000013">
    <property type="protein sequence ID" value="PYC71601.1"/>
    <property type="molecule type" value="Genomic_DNA"/>
</dbReference>
<dbReference type="GO" id="GO:0016709">
    <property type="term" value="F:oxidoreductase activity, acting on paired donors, with incorporation or reduction of molecular oxygen, NAD(P)H as one donor, and incorporation of one atom of oxygen"/>
    <property type="evidence" value="ECO:0007669"/>
    <property type="project" value="UniProtKB-ARBA"/>
</dbReference>
<evidence type="ECO:0000256" key="2">
    <source>
        <dbReference type="ARBA" id="ARBA00007801"/>
    </source>
</evidence>
<dbReference type="AlphaFoldDB" id="A0A318NKS6"/>
<dbReference type="Gene3D" id="3.40.30.120">
    <property type="match status" value="1"/>
</dbReference>
<comment type="cofactor">
    <cofactor evidence="1">
        <name>FAD</name>
        <dbReference type="ChEBI" id="CHEBI:57692"/>
    </cofactor>
</comment>
<dbReference type="InterPro" id="IPR002938">
    <property type="entry name" value="FAD-bd"/>
</dbReference>
<name>A0A318NKS6_9ACTN</name>
<keyword evidence="7" id="KW-1185">Reference proteome</keyword>
<evidence type="ECO:0000313" key="7">
    <source>
        <dbReference type="Proteomes" id="UP000248333"/>
    </source>
</evidence>
<dbReference type="Gene3D" id="3.50.50.60">
    <property type="entry name" value="FAD/NAD(P)-binding domain"/>
    <property type="match status" value="1"/>
</dbReference>
<dbReference type="PANTHER" id="PTHR43004">
    <property type="entry name" value="TRK SYSTEM POTASSIUM UPTAKE PROTEIN"/>
    <property type="match status" value="1"/>
</dbReference>
<reference evidence="6 7" key="1">
    <citation type="submission" date="2018-03" db="EMBL/GenBank/DDBJ databases">
        <title>Bioinformatic expansion and discovery of thiopeptide antibiotics.</title>
        <authorList>
            <person name="Schwalen C.J."/>
            <person name="Hudson G.A."/>
            <person name="Mitchell D.A."/>
        </authorList>
    </citation>
    <scope>NUCLEOTIDE SEQUENCE [LARGE SCALE GENOMIC DNA]</scope>
    <source>
        <strain evidence="6 7">NRRL 8041</strain>
    </source>
</reference>
<keyword evidence="4" id="KW-0274">FAD</keyword>
<dbReference type="OrthoDB" id="3647401at2"/>
<evidence type="ECO:0000256" key="3">
    <source>
        <dbReference type="ARBA" id="ARBA00022630"/>
    </source>
</evidence>
<evidence type="ECO:0000313" key="6">
    <source>
        <dbReference type="EMBL" id="PYC71601.1"/>
    </source>
</evidence>
<evidence type="ECO:0000259" key="5">
    <source>
        <dbReference type="Pfam" id="PF01494"/>
    </source>
</evidence>
<proteinExistence type="inferred from homology"/>
<sequence length="538" mass="59000">MTTEMRHTTSPVLIVGAGPTGLMLAAELSRHGVQARLVDRRSGPVRESRALAVLMRTLETFDDLGLAGSVVRDGVPIIGIQISDGADEVASVELGKAESPFPFSVALPQSRTEEILLEHTTRLGVEPEWGTEVIAWRGDGDSTSVIMRRADGAEEECTAEWLVACDGAHSMIREAARIGGAGHDLNRTFLLADVRAPWRLPRDRIQVIFGGHGVFAAVPLPRPDGWRLVIDYEGDDVHELGPHPDIEVFRRLVAAETTLDPALSDPLWTTQFTARQQRAERFRSGRTILCGDAAHSHSPVGGQGMNTGLQDAYNLGWKLALVVQGAAGEMLIDSYEQERSNVAKQVLRRTERATKAVTLHSPVSRMMRDGVLHLLDRIRRAEEKVVRSFGGLNIEYRDSPAVLDRWQAAGPSGPAPGDVAPDGFLRDRNGYETLRHLLRGPGHRLLLFGGQQQPAALAEAADRARAVLGSLGRVFTVVRKPMLDVPAGVFVDQHGDVHRRYGADRPAMFLIRPDGYLGLRADAHDVTPLREYLDRLRQ</sequence>
<dbReference type="PANTHER" id="PTHR43004:SF19">
    <property type="entry name" value="BINDING MONOOXYGENASE, PUTATIVE (JCVI)-RELATED"/>
    <property type="match status" value="1"/>
</dbReference>
<dbReference type="InterPro" id="IPR036249">
    <property type="entry name" value="Thioredoxin-like_sf"/>
</dbReference>
<dbReference type="GO" id="GO:0071949">
    <property type="term" value="F:FAD binding"/>
    <property type="evidence" value="ECO:0007669"/>
    <property type="project" value="InterPro"/>
</dbReference>
<accession>A0A318NKS6</accession>
<gene>
    <name evidence="6" type="ORF">C7C45_11265</name>
</gene>
<comment type="caution">
    <text evidence="6">The sequence shown here is derived from an EMBL/GenBank/DDBJ whole genome shotgun (WGS) entry which is preliminary data.</text>
</comment>
<dbReference type="SUPFAM" id="SSF51905">
    <property type="entry name" value="FAD/NAD(P)-binding domain"/>
    <property type="match status" value="1"/>
</dbReference>
<dbReference type="SUPFAM" id="SSF52833">
    <property type="entry name" value="Thioredoxin-like"/>
    <property type="match status" value="1"/>
</dbReference>
<dbReference type="Gene3D" id="3.30.70.2450">
    <property type="match status" value="1"/>
</dbReference>
<organism evidence="6 7">
    <name type="scientific">Micromonospora arborensis</name>
    <dbReference type="NCBI Taxonomy" id="2116518"/>
    <lineage>
        <taxon>Bacteria</taxon>
        <taxon>Bacillati</taxon>
        <taxon>Actinomycetota</taxon>
        <taxon>Actinomycetes</taxon>
        <taxon>Micromonosporales</taxon>
        <taxon>Micromonosporaceae</taxon>
        <taxon>Micromonospora</taxon>
    </lineage>
</organism>